<dbReference type="InterPro" id="IPR016166">
    <property type="entry name" value="FAD-bd_PCMH"/>
</dbReference>
<evidence type="ECO:0000256" key="1">
    <source>
        <dbReference type="ARBA" id="ARBA00001974"/>
    </source>
</evidence>
<dbReference type="OrthoDB" id="407275at2759"/>
<dbReference type="InterPro" id="IPR016169">
    <property type="entry name" value="FAD-bd_PCMH_sub2"/>
</dbReference>
<evidence type="ECO:0000313" key="7">
    <source>
        <dbReference type="EMBL" id="QKX64016.1"/>
    </source>
</evidence>
<dbReference type="Proteomes" id="UP000509510">
    <property type="component" value="Chromosome VI"/>
</dbReference>
<dbReference type="KEGG" id="trg:TRUGW13939_11189"/>
<keyword evidence="8" id="KW-1185">Reference proteome</keyword>
<evidence type="ECO:0000313" key="8">
    <source>
        <dbReference type="Proteomes" id="UP000509510"/>
    </source>
</evidence>
<sequence length="476" mass="52056">MNTSIKKETLAQCLDSAGVPFLVPNSTDWELYGSSFNERLVYTPAAIAVPTTSDHIQAAVSCGGEQGVKVTPKAGGHSYASLGLGGEDGHLVIQLDHMDRVTLDTKTNIATVEPGARLGHLALELFNQGHRAISHGTCPGVGVSGHVLHGGFGMASHTHGLALDWVKSMTVVLANASVVECSHVDHPDLFRAMLGAGSNFGIATSYQFMTFEAPENATWFSAELPWNQSSSLPGLEAIEDYARNDMPAELNMRLAVSSFSGCSIEGVYYGNRTELEDAFEPLLNKIGGSLSTAKTTGWIEVLEHYAYTELNITYPYNAHETFYAKSLTLKGLNGTSASNFVNYWYETARNVTRIWWLQIDIQGGSNAAIWKTDANLTSYAHRDKLYIVQFYDRVISGDYPAHGFEFLDGWVSTTTAPLPQSDWGMYINYADARMNRTTAQEVYWGGSLSRLQELKAQIDPGELFYYPISIKPATAA</sequence>
<dbReference type="PANTHER" id="PTHR42973:SF39">
    <property type="entry name" value="FAD-BINDING PCMH-TYPE DOMAIN-CONTAINING PROTEIN"/>
    <property type="match status" value="1"/>
</dbReference>
<organism evidence="7 8">
    <name type="scientific">Talaromyces rugulosus</name>
    <name type="common">Penicillium rugulosum</name>
    <dbReference type="NCBI Taxonomy" id="121627"/>
    <lineage>
        <taxon>Eukaryota</taxon>
        <taxon>Fungi</taxon>
        <taxon>Dikarya</taxon>
        <taxon>Ascomycota</taxon>
        <taxon>Pezizomycotina</taxon>
        <taxon>Eurotiomycetes</taxon>
        <taxon>Eurotiomycetidae</taxon>
        <taxon>Eurotiales</taxon>
        <taxon>Trichocomaceae</taxon>
        <taxon>Talaromyces</taxon>
        <taxon>Talaromyces sect. Islandici</taxon>
    </lineage>
</organism>
<protein>
    <recommendedName>
        <fullName evidence="6">FAD-binding PCMH-type domain-containing protein</fullName>
    </recommendedName>
</protein>
<dbReference type="PROSITE" id="PS51387">
    <property type="entry name" value="FAD_PCMH"/>
    <property type="match status" value="1"/>
</dbReference>
<dbReference type="AlphaFoldDB" id="A0A7H8RCK2"/>
<evidence type="ECO:0000256" key="2">
    <source>
        <dbReference type="ARBA" id="ARBA00005466"/>
    </source>
</evidence>
<dbReference type="InterPro" id="IPR006094">
    <property type="entry name" value="Oxid_FAD_bind_N"/>
</dbReference>
<dbReference type="EMBL" id="CP055903">
    <property type="protein sequence ID" value="QKX64016.1"/>
    <property type="molecule type" value="Genomic_DNA"/>
</dbReference>
<dbReference type="GeneID" id="55998667"/>
<dbReference type="InterPro" id="IPR050416">
    <property type="entry name" value="FAD-linked_Oxidoreductase"/>
</dbReference>
<dbReference type="Pfam" id="PF08031">
    <property type="entry name" value="BBE"/>
    <property type="match status" value="1"/>
</dbReference>
<evidence type="ECO:0000256" key="5">
    <source>
        <dbReference type="ARBA" id="ARBA00023002"/>
    </source>
</evidence>
<dbReference type="Pfam" id="PF01565">
    <property type="entry name" value="FAD_binding_4"/>
    <property type="match status" value="1"/>
</dbReference>
<comment type="cofactor">
    <cofactor evidence="1">
        <name>FAD</name>
        <dbReference type="ChEBI" id="CHEBI:57692"/>
    </cofactor>
</comment>
<evidence type="ECO:0000259" key="6">
    <source>
        <dbReference type="PROSITE" id="PS51387"/>
    </source>
</evidence>
<accession>A0A7H8RCK2</accession>
<evidence type="ECO:0000256" key="3">
    <source>
        <dbReference type="ARBA" id="ARBA00022630"/>
    </source>
</evidence>
<name>A0A7H8RCK2_TALRU</name>
<dbReference type="InterPro" id="IPR012951">
    <property type="entry name" value="BBE"/>
</dbReference>
<dbReference type="GO" id="GO:0016491">
    <property type="term" value="F:oxidoreductase activity"/>
    <property type="evidence" value="ECO:0007669"/>
    <property type="project" value="UniProtKB-KW"/>
</dbReference>
<dbReference type="Gene3D" id="3.40.462.20">
    <property type="match status" value="1"/>
</dbReference>
<dbReference type="SUPFAM" id="SSF56176">
    <property type="entry name" value="FAD-binding/transporter-associated domain-like"/>
    <property type="match status" value="1"/>
</dbReference>
<dbReference type="Gene3D" id="3.30.465.10">
    <property type="match status" value="1"/>
</dbReference>
<keyword evidence="5" id="KW-0560">Oxidoreductase</keyword>
<evidence type="ECO:0000256" key="4">
    <source>
        <dbReference type="ARBA" id="ARBA00022827"/>
    </source>
</evidence>
<dbReference type="InterPro" id="IPR036318">
    <property type="entry name" value="FAD-bd_PCMH-like_sf"/>
</dbReference>
<gene>
    <name evidence="7" type="ORF">TRUGW13939_11189</name>
</gene>
<dbReference type="PANTHER" id="PTHR42973">
    <property type="entry name" value="BINDING OXIDOREDUCTASE, PUTATIVE (AFU_ORTHOLOGUE AFUA_1G17690)-RELATED"/>
    <property type="match status" value="1"/>
</dbReference>
<keyword evidence="4" id="KW-0274">FAD</keyword>
<comment type="similarity">
    <text evidence="2">Belongs to the oxygen-dependent FAD-linked oxidoreductase family.</text>
</comment>
<feature type="domain" description="FAD-binding PCMH-type" evidence="6">
    <location>
        <begin position="40"/>
        <end position="213"/>
    </location>
</feature>
<dbReference type="GO" id="GO:0071949">
    <property type="term" value="F:FAD binding"/>
    <property type="evidence" value="ECO:0007669"/>
    <property type="project" value="InterPro"/>
</dbReference>
<dbReference type="RefSeq" id="XP_035350190.1">
    <property type="nucleotide sequence ID" value="XM_035494297.1"/>
</dbReference>
<reference evidence="8" key="1">
    <citation type="submission" date="2020-06" db="EMBL/GenBank/DDBJ databases">
        <title>A chromosome-scale genome assembly of Talaromyces rugulosus W13939.</title>
        <authorList>
            <person name="Wang B."/>
            <person name="Guo L."/>
            <person name="Ye K."/>
            <person name="Wang L."/>
        </authorList>
    </citation>
    <scope>NUCLEOTIDE SEQUENCE [LARGE SCALE GENOMIC DNA]</scope>
    <source>
        <strain evidence="8">W13939</strain>
    </source>
</reference>
<proteinExistence type="inferred from homology"/>
<keyword evidence="3" id="KW-0285">Flavoprotein</keyword>